<dbReference type="AlphaFoldDB" id="K0SJM1"/>
<proteinExistence type="predicted"/>
<accession>K0SJM1</accession>
<organism evidence="1 2">
    <name type="scientific">Thalassiosira oceanica</name>
    <name type="common">Marine diatom</name>
    <dbReference type="NCBI Taxonomy" id="159749"/>
    <lineage>
        <taxon>Eukaryota</taxon>
        <taxon>Sar</taxon>
        <taxon>Stramenopiles</taxon>
        <taxon>Ochrophyta</taxon>
        <taxon>Bacillariophyta</taxon>
        <taxon>Coscinodiscophyceae</taxon>
        <taxon>Thalassiosirophycidae</taxon>
        <taxon>Thalassiosirales</taxon>
        <taxon>Thalassiosiraceae</taxon>
        <taxon>Thalassiosira</taxon>
    </lineage>
</organism>
<reference evidence="1 2" key="1">
    <citation type="journal article" date="2012" name="Genome Biol.">
        <title>Genome and low-iron response of an oceanic diatom adapted to chronic iron limitation.</title>
        <authorList>
            <person name="Lommer M."/>
            <person name="Specht M."/>
            <person name="Roy A.S."/>
            <person name="Kraemer L."/>
            <person name="Andreson R."/>
            <person name="Gutowska M.A."/>
            <person name="Wolf J."/>
            <person name="Bergner S.V."/>
            <person name="Schilhabel M.B."/>
            <person name="Klostermeier U.C."/>
            <person name="Beiko R.G."/>
            <person name="Rosenstiel P."/>
            <person name="Hippler M."/>
            <person name="Laroche J."/>
        </authorList>
    </citation>
    <scope>NUCLEOTIDE SEQUENCE [LARGE SCALE GENOMIC DNA]</scope>
    <source>
        <strain evidence="1 2">CCMP1005</strain>
    </source>
</reference>
<protein>
    <submittedName>
        <fullName evidence="1">Uncharacterized protein</fullName>
    </submittedName>
</protein>
<name>K0SJM1_THAOC</name>
<dbReference type="EMBL" id="AGNL01016318">
    <property type="protein sequence ID" value="EJK65139.1"/>
    <property type="molecule type" value="Genomic_DNA"/>
</dbReference>
<feature type="non-terminal residue" evidence="1">
    <location>
        <position position="1"/>
    </location>
</feature>
<gene>
    <name evidence="1" type="ORF">THAOC_14043</name>
</gene>
<comment type="caution">
    <text evidence="1">The sequence shown here is derived from an EMBL/GenBank/DDBJ whole genome shotgun (WGS) entry which is preliminary data.</text>
</comment>
<sequence length="232" mass="25466">KSGPFSEWLARTQLPMIRTKYVVQRRTFWPRSLALIAGADTNRCHGIASTLPLQGLPPSQAEPEPTAFAPQMSPPRMTSDIGEDVFLSYHLEVKQILAVKWGPSYIPPDFLPVRIRNGIALAAREADYVRRSLKGTARFISVKRVGGNGEQVKSVSISRSVGQLRGLRGPHPQKANGHHAKQRGPAGALAVLAVHFMERHKLGIFKLLSAVLAAVPHTERQKSGGIYIILYA</sequence>
<evidence type="ECO:0000313" key="1">
    <source>
        <dbReference type="EMBL" id="EJK65139.1"/>
    </source>
</evidence>
<evidence type="ECO:0000313" key="2">
    <source>
        <dbReference type="Proteomes" id="UP000266841"/>
    </source>
</evidence>
<keyword evidence="2" id="KW-1185">Reference proteome</keyword>
<dbReference type="Proteomes" id="UP000266841">
    <property type="component" value="Unassembled WGS sequence"/>
</dbReference>